<keyword evidence="2" id="KW-1185">Reference proteome</keyword>
<evidence type="ECO:0000313" key="2">
    <source>
        <dbReference type="Proteomes" id="UP000297229"/>
    </source>
</evidence>
<dbReference type="AlphaFoldDB" id="A0A4Z1KFV9"/>
<proteinExistence type="predicted"/>
<organism evidence="1 2">
    <name type="scientific">Botrytis elliptica</name>
    <dbReference type="NCBI Taxonomy" id="278938"/>
    <lineage>
        <taxon>Eukaryota</taxon>
        <taxon>Fungi</taxon>
        <taxon>Dikarya</taxon>
        <taxon>Ascomycota</taxon>
        <taxon>Pezizomycotina</taxon>
        <taxon>Leotiomycetes</taxon>
        <taxon>Helotiales</taxon>
        <taxon>Sclerotiniaceae</taxon>
        <taxon>Botrytis</taxon>
    </lineage>
</organism>
<accession>A0A4Z1KFV9</accession>
<reference evidence="1 2" key="1">
    <citation type="submission" date="2017-12" db="EMBL/GenBank/DDBJ databases">
        <title>Comparative genomics of Botrytis spp.</title>
        <authorList>
            <person name="Valero-Jimenez C.A."/>
            <person name="Tapia P."/>
            <person name="Veloso J."/>
            <person name="Silva-Moreno E."/>
            <person name="Staats M."/>
            <person name="Valdes J.H."/>
            <person name="Van Kan J.A.L."/>
        </authorList>
    </citation>
    <scope>NUCLEOTIDE SEQUENCE [LARGE SCALE GENOMIC DNA]</scope>
    <source>
        <strain evidence="1 2">Be9601</strain>
    </source>
</reference>
<dbReference type="EMBL" id="PQXM01000015">
    <property type="protein sequence ID" value="TGO80093.1"/>
    <property type="molecule type" value="Genomic_DNA"/>
</dbReference>
<name>A0A4Z1KFV9_9HELO</name>
<comment type="caution">
    <text evidence="1">The sequence shown here is derived from an EMBL/GenBank/DDBJ whole genome shotgun (WGS) entry which is preliminary data.</text>
</comment>
<dbReference type="Proteomes" id="UP000297229">
    <property type="component" value="Unassembled WGS sequence"/>
</dbReference>
<evidence type="ECO:0000313" key="1">
    <source>
        <dbReference type="EMBL" id="TGO80093.1"/>
    </source>
</evidence>
<sequence>MLAINFLAPIHLKLTSPLSHAKFLKTKHLGEISRNTTNHSNFSAGAAAEDIFLIFTAGYGRVI</sequence>
<gene>
    <name evidence="1" type="ORF">BELL_0015g00260</name>
</gene>
<protein>
    <submittedName>
        <fullName evidence="1">Uncharacterized protein</fullName>
    </submittedName>
</protein>